<dbReference type="Proteomes" id="UP001180481">
    <property type="component" value="Chromosome"/>
</dbReference>
<dbReference type="PANTHER" id="PTHR34387:SF2">
    <property type="entry name" value="SLR1258 PROTEIN"/>
    <property type="match status" value="1"/>
</dbReference>
<evidence type="ECO:0000313" key="3">
    <source>
        <dbReference type="Proteomes" id="UP001180481"/>
    </source>
</evidence>
<keyword evidence="3" id="KW-1185">Reference proteome</keyword>
<organism evidence="2 3">
    <name type="scientific">Flavobacterium nakdongensis</name>
    <dbReference type="NCBI Taxonomy" id="3073563"/>
    <lineage>
        <taxon>Bacteria</taxon>
        <taxon>Pseudomonadati</taxon>
        <taxon>Bacteroidota</taxon>
        <taxon>Flavobacteriia</taxon>
        <taxon>Flavobacteriales</taxon>
        <taxon>Flavobacteriaceae</taxon>
        <taxon>Flavobacterium</taxon>
    </lineage>
</organism>
<dbReference type="EMBL" id="CP133721">
    <property type="protein sequence ID" value="WMW77927.1"/>
    <property type="molecule type" value="Genomic_DNA"/>
</dbReference>
<dbReference type="InterPro" id="IPR007497">
    <property type="entry name" value="SIMPL/DUF541"/>
</dbReference>
<dbReference type="Gene3D" id="3.30.70.2970">
    <property type="entry name" value="Protein of unknown function (DUF541), domain 2"/>
    <property type="match status" value="1"/>
</dbReference>
<keyword evidence="1" id="KW-0732">Signal</keyword>
<sequence>MKKLVFLILLATQFTFAQKTIQVNGLGKTSAFPNAATLTIQLEHIKPTLREAVTENQKTTEAVKNCIKKYVKDTTDIKVSLIATNKSYKWDNKTSKEVFVGFESSQKIIFTLLDLTKMQDVTEELLKTKFNKIQTVSYFNTNSEDLLKQAQDLAVKDAIDITKRLATSANIKTGSIKRMSTNSSAHEEKYSTEHNEFETYGKAMGGRGVSSSGQLIEYIVRVSLETEIND</sequence>
<gene>
    <name evidence="2" type="ORF">RF683_00350</name>
</gene>
<dbReference type="PANTHER" id="PTHR34387">
    <property type="entry name" value="SLR1258 PROTEIN"/>
    <property type="match status" value="1"/>
</dbReference>
<dbReference type="Gene3D" id="3.30.110.170">
    <property type="entry name" value="Protein of unknown function (DUF541), domain 1"/>
    <property type="match status" value="1"/>
</dbReference>
<protein>
    <submittedName>
        <fullName evidence="2">SIMPL domain-containing protein</fullName>
    </submittedName>
</protein>
<dbReference type="RefSeq" id="WP_309532257.1">
    <property type="nucleotide sequence ID" value="NZ_CP133721.1"/>
</dbReference>
<dbReference type="InterPro" id="IPR052022">
    <property type="entry name" value="26kDa_periplasmic_antigen"/>
</dbReference>
<evidence type="ECO:0000313" key="2">
    <source>
        <dbReference type="EMBL" id="WMW77927.1"/>
    </source>
</evidence>
<feature type="chain" id="PRO_5045819827" evidence="1">
    <location>
        <begin position="18"/>
        <end position="230"/>
    </location>
</feature>
<reference evidence="2" key="1">
    <citation type="submission" date="2023-09" db="EMBL/GenBank/DDBJ databases">
        <title>Flavobacterium sp. 20NA77.7 isolated from freshwater.</title>
        <authorList>
            <person name="Le V."/>
            <person name="Ko S.-R."/>
            <person name="Ahn C.-Y."/>
            <person name="Oh H.-M."/>
        </authorList>
    </citation>
    <scope>NUCLEOTIDE SEQUENCE</scope>
    <source>
        <strain evidence="2">20NA77.7</strain>
    </source>
</reference>
<feature type="signal peptide" evidence="1">
    <location>
        <begin position="1"/>
        <end position="17"/>
    </location>
</feature>
<name>A0ABY9R9K8_9FLAO</name>
<evidence type="ECO:0000256" key="1">
    <source>
        <dbReference type="SAM" id="SignalP"/>
    </source>
</evidence>
<dbReference type="Pfam" id="PF04402">
    <property type="entry name" value="SIMPL"/>
    <property type="match status" value="1"/>
</dbReference>
<accession>A0ABY9R9K8</accession>
<proteinExistence type="predicted"/>